<dbReference type="EMBL" id="CP136339">
    <property type="protein sequence ID" value="WOA52063.1"/>
    <property type="molecule type" value="Genomic_DNA"/>
</dbReference>
<reference evidence="1" key="1">
    <citation type="submission" date="2023-10" db="EMBL/GenBank/DDBJ databases">
        <title>Clonality and diversity in the soft rot Dickeya solani phytopathogen.</title>
        <authorList>
            <person name="Pedron J."/>
            <person name="Van Gijsegem F."/>
            <person name="Portier P."/>
            <person name="Taghouti G."/>
        </authorList>
    </citation>
    <scope>NUCLEOTIDE SEQUENCE</scope>
    <source>
        <strain evidence="1">CFBP5647</strain>
    </source>
</reference>
<name>A0AAX4EXW4_9GAMM</name>
<sequence length="60" mass="6851">MHLDLKRCAQPFGDEVDGCFFEKLTNLHSFSRSCAKQPLMDAQPYRQSIKAALNFLLDGF</sequence>
<evidence type="ECO:0000313" key="1">
    <source>
        <dbReference type="EMBL" id="WOA52063.1"/>
    </source>
</evidence>
<dbReference type="Proteomes" id="UP001304423">
    <property type="component" value="Chromosome"/>
</dbReference>
<proteinExistence type="predicted"/>
<accession>A0AAX4EXW4</accession>
<evidence type="ECO:0000313" key="2">
    <source>
        <dbReference type="Proteomes" id="UP001304423"/>
    </source>
</evidence>
<dbReference type="AlphaFoldDB" id="A0AAX4EXW4"/>
<protein>
    <submittedName>
        <fullName evidence="1">Uncharacterized protein</fullName>
    </submittedName>
</protein>
<gene>
    <name evidence="1" type="ORF">RXA29_19625</name>
</gene>
<dbReference type="RefSeq" id="WP_316392534.1">
    <property type="nucleotide sequence ID" value="NZ_CP136339.1"/>
</dbReference>
<organism evidence="1 2">
    <name type="scientific">Dickeya solani</name>
    <dbReference type="NCBI Taxonomy" id="1089444"/>
    <lineage>
        <taxon>Bacteria</taxon>
        <taxon>Pseudomonadati</taxon>
        <taxon>Pseudomonadota</taxon>
        <taxon>Gammaproteobacteria</taxon>
        <taxon>Enterobacterales</taxon>
        <taxon>Pectobacteriaceae</taxon>
        <taxon>Dickeya</taxon>
    </lineage>
</organism>